<dbReference type="GeneID" id="66932349"/>
<evidence type="ECO:0000313" key="3">
    <source>
        <dbReference type="Proteomes" id="UP000710440"/>
    </source>
</evidence>
<dbReference type="Proteomes" id="UP000710440">
    <property type="component" value="Unassembled WGS sequence"/>
</dbReference>
<sequence>MSTAVVIAQIETCLHKAERLKPKVDRLHPTDEQWDTLLDLTSRLSESTQLLREKLRLRREVRSTQIQNDAEKYRSQAITSRHALCENGTFKATIFRRNLLTIFGDTKISMFDSARTRWRKEAARRRNEAIRGLNPDAIVTWSIAFEPSLWASGKIASDVFETMTEDLEAEPPCEWPPAIMDTLDKLQEEEGILRESREYKRFRETINLPYRDREAQPLSKKRKRNAGVGSSSERSSSDQRDNENQSGRQIQYMFSKAPVDKIPLLGPLLSNAIQASNQWKMERNLDEPITDCCNALLPEGEHEDISITLCVGRREGVQMIDLLKQRRTWSALPNHLSLRPQIPEEQCALRPL</sequence>
<dbReference type="EMBL" id="BOPL01000002">
    <property type="protein sequence ID" value="GIK00345.1"/>
    <property type="molecule type" value="Genomic_DNA"/>
</dbReference>
<dbReference type="AlphaFoldDB" id="A0A9P3BQA9"/>
<gene>
    <name evidence="2" type="ORF">Aspvir_004367</name>
</gene>
<comment type="caution">
    <text evidence="2">The sequence shown here is derived from an EMBL/GenBank/DDBJ whole genome shotgun (WGS) entry which is preliminary data.</text>
</comment>
<dbReference type="OrthoDB" id="4458295at2759"/>
<evidence type="ECO:0000313" key="2">
    <source>
        <dbReference type="EMBL" id="GIK00345.1"/>
    </source>
</evidence>
<name>A0A9P3BQA9_ASPVI</name>
<dbReference type="RefSeq" id="XP_043123531.1">
    <property type="nucleotide sequence ID" value="XM_043267596.1"/>
</dbReference>
<evidence type="ECO:0000256" key="1">
    <source>
        <dbReference type="SAM" id="MobiDB-lite"/>
    </source>
</evidence>
<organism evidence="2 3">
    <name type="scientific">Aspergillus viridinutans</name>
    <dbReference type="NCBI Taxonomy" id="75553"/>
    <lineage>
        <taxon>Eukaryota</taxon>
        <taxon>Fungi</taxon>
        <taxon>Dikarya</taxon>
        <taxon>Ascomycota</taxon>
        <taxon>Pezizomycotina</taxon>
        <taxon>Eurotiomycetes</taxon>
        <taxon>Eurotiomycetidae</taxon>
        <taxon>Eurotiales</taxon>
        <taxon>Aspergillaceae</taxon>
        <taxon>Aspergillus</taxon>
        <taxon>Aspergillus subgen. Fumigati</taxon>
    </lineage>
</organism>
<feature type="region of interest" description="Disordered" evidence="1">
    <location>
        <begin position="213"/>
        <end position="246"/>
    </location>
</feature>
<protein>
    <submittedName>
        <fullName evidence="2">Uncharacterized protein</fullName>
    </submittedName>
</protein>
<keyword evidence="3" id="KW-1185">Reference proteome</keyword>
<accession>A0A9P3BQA9</accession>
<proteinExistence type="predicted"/>
<reference evidence="2 3" key="1">
    <citation type="submission" date="2021-02" db="EMBL/GenBank/DDBJ databases">
        <title>Pan-genome distribution and transcriptional activeness of fungal secondary metabolism genes in Aspergillus section Fumigati.</title>
        <authorList>
            <person name="Takahashi H."/>
            <person name="Umemura M."/>
            <person name="Ninomiya A."/>
            <person name="Kusuya Y."/>
            <person name="Urayama S."/>
            <person name="Shimizu M."/>
            <person name="Watanabe A."/>
            <person name="Kamei K."/>
            <person name="Yaguchi T."/>
            <person name="Hagiwara D."/>
        </authorList>
    </citation>
    <scope>NUCLEOTIDE SEQUENCE [LARGE SCALE GENOMIC DNA]</scope>
    <source>
        <strain evidence="2 3">IFM 47045</strain>
    </source>
</reference>